<dbReference type="GO" id="GO:0004096">
    <property type="term" value="F:catalase activity"/>
    <property type="evidence" value="ECO:0007669"/>
    <property type="project" value="UniProtKB-EC"/>
</dbReference>
<name>A0AAD6IHS3_PENCN</name>
<dbReference type="Gene3D" id="2.40.180.10">
    <property type="entry name" value="Catalase core domain"/>
    <property type="match status" value="1"/>
</dbReference>
<dbReference type="GO" id="GO:0020037">
    <property type="term" value="F:heme binding"/>
    <property type="evidence" value="ECO:0007669"/>
    <property type="project" value="InterPro"/>
</dbReference>
<dbReference type="EMBL" id="JAQJZL010000002">
    <property type="protein sequence ID" value="KAJ6050781.1"/>
    <property type="molecule type" value="Genomic_DNA"/>
</dbReference>
<organism evidence="15 16">
    <name type="scientific">Penicillium canescens</name>
    <dbReference type="NCBI Taxonomy" id="5083"/>
    <lineage>
        <taxon>Eukaryota</taxon>
        <taxon>Fungi</taxon>
        <taxon>Dikarya</taxon>
        <taxon>Ascomycota</taxon>
        <taxon>Pezizomycotina</taxon>
        <taxon>Eurotiomycetes</taxon>
        <taxon>Eurotiomycetidae</taxon>
        <taxon>Eurotiales</taxon>
        <taxon>Aspergillaceae</taxon>
        <taxon>Penicillium</taxon>
    </lineage>
</organism>
<comment type="function">
    <text evidence="12">Catalyzes the degradation of hydrogen peroxide (H(2)O(2)) generated by peroxisomal oxidases to water and oxygen, thereby protecting cells from the toxic effects of hydrogen peroxide.</text>
</comment>
<dbReference type="InterPro" id="IPR010582">
    <property type="entry name" value="Catalase_immune_responsive"/>
</dbReference>
<evidence type="ECO:0000256" key="7">
    <source>
        <dbReference type="ARBA" id="ARBA00023002"/>
    </source>
</evidence>
<dbReference type="InterPro" id="IPR024711">
    <property type="entry name" value="Catalase_clade1/3"/>
</dbReference>
<evidence type="ECO:0000256" key="3">
    <source>
        <dbReference type="ARBA" id="ARBA00022559"/>
    </source>
</evidence>
<dbReference type="Pfam" id="PF06628">
    <property type="entry name" value="Catalase-rel"/>
    <property type="match status" value="1"/>
</dbReference>
<keyword evidence="5 10" id="KW-0349">Heme</keyword>
<keyword evidence="4" id="KW-0017">Alkaloid metabolism</keyword>
<dbReference type="GO" id="GO:0005739">
    <property type="term" value="C:mitochondrion"/>
    <property type="evidence" value="ECO:0007669"/>
    <property type="project" value="TreeGrafter"/>
</dbReference>
<dbReference type="Pfam" id="PF00199">
    <property type="entry name" value="Catalase"/>
    <property type="match status" value="1"/>
</dbReference>
<evidence type="ECO:0000256" key="10">
    <source>
        <dbReference type="PIRSR" id="PIRSR038928-2"/>
    </source>
</evidence>
<dbReference type="PROSITE" id="PS00437">
    <property type="entry name" value="CATALASE_1"/>
    <property type="match status" value="1"/>
</dbReference>
<feature type="signal peptide" evidence="13">
    <location>
        <begin position="1"/>
        <end position="19"/>
    </location>
</feature>
<reference evidence="15" key="2">
    <citation type="submission" date="2023-01" db="EMBL/GenBank/DDBJ databases">
        <authorList>
            <person name="Petersen C."/>
        </authorList>
    </citation>
    <scope>NUCLEOTIDE SEQUENCE</scope>
    <source>
        <strain evidence="15">IBT 15450</strain>
    </source>
</reference>
<dbReference type="AlphaFoldDB" id="A0AAD6IHS3"/>
<dbReference type="PANTHER" id="PTHR11465:SF9">
    <property type="entry name" value="CATALASE"/>
    <property type="match status" value="1"/>
</dbReference>
<evidence type="ECO:0000256" key="4">
    <source>
        <dbReference type="ARBA" id="ARBA00022589"/>
    </source>
</evidence>
<dbReference type="GO" id="GO:0005777">
    <property type="term" value="C:peroxisome"/>
    <property type="evidence" value="ECO:0007669"/>
    <property type="project" value="TreeGrafter"/>
</dbReference>
<reference evidence="15" key="1">
    <citation type="journal article" date="2023" name="IMA Fungus">
        <title>Comparative genomic study of the Penicillium genus elucidates a diverse pangenome and 15 lateral gene transfer events.</title>
        <authorList>
            <person name="Petersen C."/>
            <person name="Sorensen T."/>
            <person name="Nielsen M.R."/>
            <person name="Sondergaard T.E."/>
            <person name="Sorensen J.L."/>
            <person name="Fitzpatrick D.A."/>
            <person name="Frisvad J.C."/>
            <person name="Nielsen K.L."/>
        </authorList>
    </citation>
    <scope>NUCLEOTIDE SEQUENCE</scope>
    <source>
        <strain evidence="15">IBT 15450</strain>
    </source>
</reference>
<keyword evidence="7 11" id="KW-0560">Oxidoreductase</keyword>
<dbReference type="PRINTS" id="PR00067">
    <property type="entry name" value="CATALASE"/>
</dbReference>
<dbReference type="GO" id="GO:0046872">
    <property type="term" value="F:metal ion binding"/>
    <property type="evidence" value="ECO:0007669"/>
    <property type="project" value="UniProtKB-KW"/>
</dbReference>
<evidence type="ECO:0000256" key="11">
    <source>
        <dbReference type="RuleBase" id="RU000498"/>
    </source>
</evidence>
<dbReference type="Proteomes" id="UP001219568">
    <property type="component" value="Unassembled WGS sequence"/>
</dbReference>
<dbReference type="GO" id="GO:0042542">
    <property type="term" value="P:response to hydrogen peroxide"/>
    <property type="evidence" value="ECO:0007669"/>
    <property type="project" value="TreeGrafter"/>
</dbReference>
<dbReference type="PIRSF" id="PIRSF038928">
    <property type="entry name" value="Catalase_clade1-3"/>
    <property type="match status" value="1"/>
</dbReference>
<dbReference type="InterPro" id="IPR002226">
    <property type="entry name" value="Catalase_haem_BS"/>
</dbReference>
<feature type="non-terminal residue" evidence="15">
    <location>
        <position position="1"/>
    </location>
</feature>
<comment type="cofactor">
    <cofactor evidence="10">
        <name>heme</name>
        <dbReference type="ChEBI" id="CHEBI:30413"/>
    </cofactor>
</comment>
<comment type="pathway">
    <text evidence="1">Alkaloid biosynthesis.</text>
</comment>
<evidence type="ECO:0000259" key="14">
    <source>
        <dbReference type="SMART" id="SM01060"/>
    </source>
</evidence>
<keyword evidence="13" id="KW-0732">Signal</keyword>
<evidence type="ECO:0000256" key="9">
    <source>
        <dbReference type="ARBA" id="ARBA00023324"/>
    </source>
</evidence>
<evidence type="ECO:0000256" key="6">
    <source>
        <dbReference type="ARBA" id="ARBA00022723"/>
    </source>
</evidence>
<keyword evidence="3 11" id="KW-0575">Peroxidase</keyword>
<sequence length="539" mass="60592">MLCSYLLCIILTTVHLTNAIDTSDGSPDAFFTPAGSNPQKLPPPGADYYTLPNGCPIENPLGTLRLGNQLKGNLLLQDINLIDVLTHITHERIPERIVHAKGAGAYGVFEATHDISNYTSLAFLNQVGKATPLFARFSTVAGEKGSADNVRDARGFAFKFYTEEGNLDWLFFGAPMFQIRDPAKFPSLVHAQKRDPSSNLKNETAFWDFFNHNAEGINFLMRLFSDQGTPLSYRYTDIHSINTYKFTKPTGEFKYVRIVLKTDQGVRNLTHDQMTTLVGMDADFSTRDLYAAIDKGDYPSWTVYAQIINPEDAESSPVNIFDATRELPESDYPLVPFGKITLNRNPKNYFTEVEQSAFQVANLVPGWDVSADPIIQVRLFPYGDTQRYRLGINFPQLPINRPFYSYNPTRRDGANNIINLGNLPNYFPNYNGPQIVQPAQYRQTAEQHMQWIGNVTNFQSQVTDSDFDQPRDYWNQLADMGPDQQGNFIYNVASSLSGANKGVRQETYALFRKINGDLASAVQNRTEGLVLKKCQATKA</sequence>
<dbReference type="InterPro" id="IPR018028">
    <property type="entry name" value="Catalase"/>
</dbReference>
<gene>
    <name evidence="15" type="ORF">N7460_001315</name>
</gene>
<evidence type="ECO:0000256" key="12">
    <source>
        <dbReference type="RuleBase" id="RU004142"/>
    </source>
</evidence>
<feature type="domain" description="Catalase core" evidence="14">
    <location>
        <begin position="50"/>
        <end position="435"/>
    </location>
</feature>
<dbReference type="GO" id="GO:0009820">
    <property type="term" value="P:alkaloid metabolic process"/>
    <property type="evidence" value="ECO:0007669"/>
    <property type="project" value="UniProtKB-KW"/>
</dbReference>
<proteinExistence type="inferred from homology"/>
<evidence type="ECO:0000313" key="15">
    <source>
        <dbReference type="EMBL" id="KAJ6050781.1"/>
    </source>
</evidence>
<comment type="similarity">
    <text evidence="2 11">Belongs to the catalase family.</text>
</comment>
<evidence type="ECO:0000256" key="8">
    <source>
        <dbReference type="ARBA" id="ARBA00023004"/>
    </source>
</evidence>
<keyword evidence="9 11" id="KW-0376">Hydrogen peroxide</keyword>
<dbReference type="InterPro" id="IPR011614">
    <property type="entry name" value="Catalase_core"/>
</dbReference>
<accession>A0AAD6IHS3</accession>
<comment type="caution">
    <text evidence="15">The sequence shown here is derived from an EMBL/GenBank/DDBJ whole genome shotgun (WGS) entry which is preliminary data.</text>
</comment>
<dbReference type="EC" id="1.11.1.6" evidence="11"/>
<protein>
    <recommendedName>
        <fullName evidence="11">Catalase</fullName>
        <ecNumber evidence="11">1.11.1.6</ecNumber>
    </recommendedName>
</protein>
<dbReference type="InterPro" id="IPR020835">
    <property type="entry name" value="Catalase_sf"/>
</dbReference>
<dbReference type="PROSITE" id="PS51402">
    <property type="entry name" value="CATALASE_3"/>
    <property type="match status" value="1"/>
</dbReference>
<dbReference type="PANTHER" id="PTHR11465">
    <property type="entry name" value="CATALASE"/>
    <property type="match status" value="1"/>
</dbReference>
<dbReference type="GO" id="GO:0042744">
    <property type="term" value="P:hydrogen peroxide catabolic process"/>
    <property type="evidence" value="ECO:0007669"/>
    <property type="project" value="UniProtKB-KW"/>
</dbReference>
<feature type="chain" id="PRO_5042182842" description="Catalase" evidence="13">
    <location>
        <begin position="20"/>
        <end position="539"/>
    </location>
</feature>
<evidence type="ECO:0000256" key="1">
    <source>
        <dbReference type="ARBA" id="ARBA00004913"/>
    </source>
</evidence>
<feature type="binding site" description="axial binding residue" evidence="10">
    <location>
        <position position="382"/>
    </location>
    <ligand>
        <name>heme</name>
        <dbReference type="ChEBI" id="CHEBI:30413"/>
    </ligand>
    <ligandPart>
        <name>Fe</name>
        <dbReference type="ChEBI" id="CHEBI:18248"/>
    </ligandPart>
</feature>
<dbReference type="SUPFAM" id="SSF56634">
    <property type="entry name" value="Heme-dependent catalase-like"/>
    <property type="match status" value="1"/>
</dbReference>
<evidence type="ECO:0000256" key="2">
    <source>
        <dbReference type="ARBA" id="ARBA00005329"/>
    </source>
</evidence>
<evidence type="ECO:0000313" key="16">
    <source>
        <dbReference type="Proteomes" id="UP001219568"/>
    </source>
</evidence>
<dbReference type="PROSITE" id="PS00438">
    <property type="entry name" value="CATALASE_2"/>
    <property type="match status" value="1"/>
</dbReference>
<keyword evidence="6 10" id="KW-0479">Metal-binding</keyword>
<keyword evidence="8 10" id="KW-0408">Iron</keyword>
<evidence type="ECO:0000256" key="13">
    <source>
        <dbReference type="SAM" id="SignalP"/>
    </source>
</evidence>
<dbReference type="SMART" id="SM01060">
    <property type="entry name" value="Catalase"/>
    <property type="match status" value="1"/>
</dbReference>
<keyword evidence="16" id="KW-1185">Reference proteome</keyword>
<dbReference type="InterPro" id="IPR024708">
    <property type="entry name" value="Catalase_AS"/>
</dbReference>
<comment type="catalytic activity">
    <reaction evidence="11">
        <text>2 H2O2 = O2 + 2 H2O</text>
        <dbReference type="Rhea" id="RHEA:20309"/>
        <dbReference type="ChEBI" id="CHEBI:15377"/>
        <dbReference type="ChEBI" id="CHEBI:15379"/>
        <dbReference type="ChEBI" id="CHEBI:16240"/>
        <dbReference type="EC" id="1.11.1.6"/>
    </reaction>
</comment>
<evidence type="ECO:0000256" key="5">
    <source>
        <dbReference type="ARBA" id="ARBA00022617"/>
    </source>
</evidence>